<feature type="compositionally biased region" description="Basic and acidic residues" evidence="1">
    <location>
        <begin position="94"/>
        <end position="106"/>
    </location>
</feature>
<feature type="region of interest" description="Disordered" evidence="1">
    <location>
        <begin position="413"/>
        <end position="433"/>
    </location>
</feature>
<accession>A0A0G4FQ71</accession>
<feature type="transmembrane region" description="Helical" evidence="2">
    <location>
        <begin position="582"/>
        <end position="600"/>
    </location>
</feature>
<sequence>MIGLWVCVVAASVMMHPCLRGQGWQVARLAVLVVNDMLTGDKSTTTAVMLTGLLQLLCIVAWLVERMASGSAVPPPSRAKEARESPPPSTTAHSTEHQHTITDRNADLGIPRTTPFSPTRLFSFLRPPSDLSARQEPFKCHSKARDMVPIGFTPTDDGVYLTTDQDRHANNYADTQTAASRLIGQALHTMLGSLQWGPIDVCSSLMRQIEASPIMAHTVTTEECLLSLPFDEARGWGVAVYPLLNKGLFGGMSLQRGMGGGKREATHCGVVIGTPERLINGVGHVGRASRLGVFVEWERMVKDCERESIMKLAQGVKKEGQECLLVGLLPLSAMDIPALFPSPLHPNTDLLSCIISPDTPPAPPPLTIQSLWHSFLEHTGCFDGMPMSAVTGQLPAKAAGVLALGMVAQEKREHDHKTREVDTAASATPVGGGGGGAGVGVWCDANTVDGSSESELEGGVSEEAVTDQEGKCAEGGVSDGEGVASACLFEAAFLAAYVLLLSGIWQPIQVLLFVVFTVTLPPTTRPLLSAVPLGGLIMTIIVATHMTCGGGAVKQTATLISGWLTVVLVSLASSGANTDGGLVVRGTCVLAGSVAALALWTNLYMALPAMPILSIISSCWFPLFGVTIASGTAKWLTSIDYGGAD</sequence>
<feature type="transmembrane region" description="Helical" evidence="2">
    <location>
        <begin position="612"/>
        <end position="633"/>
    </location>
</feature>
<feature type="transmembrane region" description="Helical" evidence="2">
    <location>
        <begin position="494"/>
        <end position="520"/>
    </location>
</feature>
<feature type="transmembrane region" description="Helical" evidence="2">
    <location>
        <begin position="526"/>
        <end position="544"/>
    </location>
</feature>
<feature type="region of interest" description="Disordered" evidence="1">
    <location>
        <begin position="452"/>
        <end position="473"/>
    </location>
</feature>
<reference evidence="3 4" key="1">
    <citation type="submission" date="2014-11" db="EMBL/GenBank/DDBJ databases">
        <authorList>
            <person name="Zhu J."/>
            <person name="Qi W."/>
            <person name="Song R."/>
        </authorList>
    </citation>
    <scope>NUCLEOTIDE SEQUENCE [LARGE SCALE GENOMIC DNA]</scope>
</reference>
<keyword evidence="2" id="KW-0812">Transmembrane</keyword>
<feature type="compositionally biased region" description="Low complexity" evidence="1">
    <location>
        <begin position="452"/>
        <end position="463"/>
    </location>
</feature>
<dbReference type="VEuPathDB" id="CryptoDB:Vbra_15933"/>
<evidence type="ECO:0000256" key="1">
    <source>
        <dbReference type="SAM" id="MobiDB-lite"/>
    </source>
</evidence>
<feature type="transmembrane region" description="Helical" evidence="2">
    <location>
        <begin position="556"/>
        <end position="576"/>
    </location>
</feature>
<dbReference type="EMBL" id="CDMY01000478">
    <property type="protein sequence ID" value="CEM16579.1"/>
    <property type="molecule type" value="Genomic_DNA"/>
</dbReference>
<keyword evidence="2" id="KW-1133">Transmembrane helix</keyword>
<feature type="compositionally biased region" description="Basic and acidic residues" evidence="1">
    <location>
        <begin position="413"/>
        <end position="422"/>
    </location>
</feature>
<protein>
    <submittedName>
        <fullName evidence="3">Uncharacterized protein</fullName>
    </submittedName>
</protein>
<name>A0A0G4FQ71_VITBC</name>
<proteinExistence type="predicted"/>
<keyword evidence="2" id="KW-0472">Membrane</keyword>
<feature type="region of interest" description="Disordered" evidence="1">
    <location>
        <begin position="71"/>
        <end position="112"/>
    </location>
</feature>
<gene>
    <name evidence="3" type="ORF">Vbra_15933</name>
</gene>
<organism evidence="3 4">
    <name type="scientific">Vitrella brassicaformis (strain CCMP3155)</name>
    <dbReference type="NCBI Taxonomy" id="1169540"/>
    <lineage>
        <taxon>Eukaryota</taxon>
        <taxon>Sar</taxon>
        <taxon>Alveolata</taxon>
        <taxon>Colpodellida</taxon>
        <taxon>Vitrellaceae</taxon>
        <taxon>Vitrella</taxon>
    </lineage>
</organism>
<dbReference type="InParanoid" id="A0A0G4FQ71"/>
<dbReference type="Proteomes" id="UP000041254">
    <property type="component" value="Unassembled WGS sequence"/>
</dbReference>
<keyword evidence="4" id="KW-1185">Reference proteome</keyword>
<evidence type="ECO:0000256" key="2">
    <source>
        <dbReference type="SAM" id="Phobius"/>
    </source>
</evidence>
<evidence type="ECO:0000313" key="4">
    <source>
        <dbReference type="Proteomes" id="UP000041254"/>
    </source>
</evidence>
<dbReference type="AlphaFoldDB" id="A0A0G4FQ71"/>
<evidence type="ECO:0000313" key="3">
    <source>
        <dbReference type="EMBL" id="CEM16579.1"/>
    </source>
</evidence>